<dbReference type="InterPro" id="IPR027417">
    <property type="entry name" value="P-loop_NTPase"/>
</dbReference>
<gene>
    <name evidence="2" type="ordered locus">TherJR_2342</name>
</gene>
<dbReference type="InterPro" id="IPR003593">
    <property type="entry name" value="AAA+_ATPase"/>
</dbReference>
<dbReference type="GO" id="GO:0016887">
    <property type="term" value="F:ATP hydrolysis activity"/>
    <property type="evidence" value="ECO:0007669"/>
    <property type="project" value="InterPro"/>
</dbReference>
<dbReference type="SUPFAM" id="SSF52540">
    <property type="entry name" value="P-loop containing nucleoside triphosphate hydrolases"/>
    <property type="match status" value="1"/>
</dbReference>
<dbReference type="KEGG" id="tjr:TherJR_2342"/>
<dbReference type="OrthoDB" id="9783370at2"/>
<dbReference type="PANTHER" id="PTHR42759:SF1">
    <property type="entry name" value="MAGNESIUM-CHELATASE SUBUNIT CHLD"/>
    <property type="match status" value="1"/>
</dbReference>
<dbReference type="Pfam" id="PF07728">
    <property type="entry name" value="AAA_5"/>
    <property type="match status" value="1"/>
</dbReference>
<dbReference type="PANTHER" id="PTHR42759">
    <property type="entry name" value="MOXR FAMILY PROTEIN"/>
    <property type="match status" value="1"/>
</dbReference>
<reference evidence="2 3" key="1">
    <citation type="submission" date="2010-05" db="EMBL/GenBank/DDBJ databases">
        <title>Complete sequence of Thermincola sp. JR.</title>
        <authorList>
            <consortium name="US DOE Joint Genome Institute"/>
            <person name="Lucas S."/>
            <person name="Copeland A."/>
            <person name="Lapidus A."/>
            <person name="Cheng J.-F."/>
            <person name="Bruce D."/>
            <person name="Goodwin L."/>
            <person name="Pitluck S."/>
            <person name="Chertkov O."/>
            <person name="Detter J.C."/>
            <person name="Han C."/>
            <person name="Tapia R."/>
            <person name="Land M."/>
            <person name="Hauser L."/>
            <person name="Kyrpides N."/>
            <person name="Mikhailova N."/>
            <person name="Hazen T.C."/>
            <person name="Woyke T."/>
        </authorList>
    </citation>
    <scope>NUCLEOTIDE SEQUENCE [LARGE SCALE GENOMIC DNA]</scope>
    <source>
        <strain evidence="2 3">JR</strain>
    </source>
</reference>
<organism evidence="2 3">
    <name type="scientific">Thermincola potens (strain JR)</name>
    <dbReference type="NCBI Taxonomy" id="635013"/>
    <lineage>
        <taxon>Bacteria</taxon>
        <taxon>Bacillati</taxon>
        <taxon>Bacillota</taxon>
        <taxon>Clostridia</taxon>
        <taxon>Eubacteriales</taxon>
        <taxon>Thermincolaceae</taxon>
        <taxon>Thermincola</taxon>
    </lineage>
</organism>
<evidence type="ECO:0000259" key="1">
    <source>
        <dbReference type="SMART" id="SM00382"/>
    </source>
</evidence>
<protein>
    <submittedName>
        <fullName evidence="2">ATPase associated with various cellular activities AAA_3</fullName>
    </submittedName>
</protein>
<dbReference type="Gene3D" id="3.40.50.300">
    <property type="entry name" value="P-loop containing nucleotide triphosphate hydrolases"/>
    <property type="match status" value="1"/>
</dbReference>
<accession>D5XA49</accession>
<dbReference type="InterPro" id="IPR011704">
    <property type="entry name" value="ATPase_dyneun-rel_AAA"/>
</dbReference>
<evidence type="ECO:0000313" key="3">
    <source>
        <dbReference type="Proteomes" id="UP000002377"/>
    </source>
</evidence>
<keyword evidence="3" id="KW-1185">Reference proteome</keyword>
<dbReference type="InterPro" id="IPR050764">
    <property type="entry name" value="CbbQ/NirQ/NorQ/GpvN"/>
</dbReference>
<dbReference type="Proteomes" id="UP000002377">
    <property type="component" value="Chromosome"/>
</dbReference>
<name>D5XA49_THEPJ</name>
<dbReference type="STRING" id="635013.TherJR_2342"/>
<dbReference type="HOGENOM" id="CLU_051820_1_0_9"/>
<evidence type="ECO:0000313" key="2">
    <source>
        <dbReference type="EMBL" id="ADG83182.1"/>
    </source>
</evidence>
<dbReference type="CDD" id="cd00009">
    <property type="entry name" value="AAA"/>
    <property type="match status" value="1"/>
</dbReference>
<sequence>MKDFTVEELKKAFEEQAYILEQDTVVTVFLALKLEKPLLVEGPPGVGKTEIAKALSRIFQAELIRLQCYEGLDENKALYEWNYQRQLIRIQLGKAEEGGDITEEDLFSETYLLERPLLKAIRTENKPVLLIDEIDKTDEEFEAFLFEILSDFQISIPELGTIKAKQIPIVVLTSNAERDLSDGLKRRCVYLYLDYPSIEKELRIIRARVPGVGEQLSREVAQAVNYLRTGIELKKKPSISETLDWAKALVHMDADRLDPALVESTINVLLKNKEDLDIYRQELGAAGLLSAMRSPDCSCRHKHRRD</sequence>
<dbReference type="RefSeq" id="WP_013121181.1">
    <property type="nucleotide sequence ID" value="NC_014152.1"/>
</dbReference>
<dbReference type="eggNOG" id="COG0714">
    <property type="taxonomic scope" value="Bacteria"/>
</dbReference>
<dbReference type="SMART" id="SM00382">
    <property type="entry name" value="AAA"/>
    <property type="match status" value="1"/>
</dbReference>
<dbReference type="AlphaFoldDB" id="D5XA49"/>
<proteinExistence type="predicted"/>
<dbReference type="EMBL" id="CP002028">
    <property type="protein sequence ID" value="ADG83182.1"/>
    <property type="molecule type" value="Genomic_DNA"/>
</dbReference>
<dbReference type="GO" id="GO:0005524">
    <property type="term" value="F:ATP binding"/>
    <property type="evidence" value="ECO:0007669"/>
    <property type="project" value="InterPro"/>
</dbReference>
<feature type="domain" description="AAA+ ATPase" evidence="1">
    <location>
        <begin position="34"/>
        <end position="194"/>
    </location>
</feature>